<evidence type="ECO:0008006" key="5">
    <source>
        <dbReference type="Google" id="ProtNLM"/>
    </source>
</evidence>
<keyword evidence="4" id="KW-1185">Reference proteome</keyword>
<feature type="transmembrane region" description="Helical" evidence="2">
    <location>
        <begin position="617"/>
        <end position="637"/>
    </location>
</feature>
<comment type="caution">
    <text evidence="3">The sequence shown here is derived from an EMBL/GenBank/DDBJ whole genome shotgun (WGS) entry which is preliminary data.</text>
</comment>
<evidence type="ECO:0000313" key="3">
    <source>
        <dbReference type="EMBL" id="KAG9066234.1"/>
    </source>
</evidence>
<reference evidence="3" key="1">
    <citation type="submission" date="2021-06" db="EMBL/GenBank/DDBJ databases">
        <title>Genome Sequence of Mortierella hyaline Strain SCG-10, a Cold-Adapted, Nitrate-Reducing Fungus Isolated from Soil in Minnesota, USA.</title>
        <authorList>
            <person name="Aldossari N."/>
        </authorList>
    </citation>
    <scope>NUCLEOTIDE SEQUENCE</scope>
    <source>
        <strain evidence="3">SCG-10</strain>
    </source>
</reference>
<keyword evidence="2" id="KW-1133">Transmembrane helix</keyword>
<accession>A0A9P8BRN8</accession>
<evidence type="ECO:0000256" key="2">
    <source>
        <dbReference type="SAM" id="Phobius"/>
    </source>
</evidence>
<evidence type="ECO:0000256" key="1">
    <source>
        <dbReference type="SAM" id="MobiDB-lite"/>
    </source>
</evidence>
<dbReference type="OrthoDB" id="2417026at2759"/>
<feature type="transmembrane region" description="Helical" evidence="2">
    <location>
        <begin position="542"/>
        <end position="559"/>
    </location>
</feature>
<feature type="compositionally biased region" description="Acidic residues" evidence="1">
    <location>
        <begin position="650"/>
        <end position="670"/>
    </location>
</feature>
<organism evidence="3 4">
    <name type="scientific">Linnemannia hyalina</name>
    <dbReference type="NCBI Taxonomy" id="64524"/>
    <lineage>
        <taxon>Eukaryota</taxon>
        <taxon>Fungi</taxon>
        <taxon>Fungi incertae sedis</taxon>
        <taxon>Mucoromycota</taxon>
        <taxon>Mortierellomycotina</taxon>
        <taxon>Mortierellomycetes</taxon>
        <taxon>Mortierellales</taxon>
        <taxon>Mortierellaceae</taxon>
        <taxon>Linnemannia</taxon>
    </lineage>
</organism>
<keyword evidence="2" id="KW-0472">Membrane</keyword>
<dbReference type="EMBL" id="JAHRHY010000010">
    <property type="protein sequence ID" value="KAG9066234.1"/>
    <property type="molecule type" value="Genomic_DNA"/>
</dbReference>
<dbReference type="Proteomes" id="UP000707451">
    <property type="component" value="Unassembled WGS sequence"/>
</dbReference>
<evidence type="ECO:0000313" key="4">
    <source>
        <dbReference type="Proteomes" id="UP000707451"/>
    </source>
</evidence>
<name>A0A9P8BRN8_9FUNG</name>
<protein>
    <recommendedName>
        <fullName evidence="5">Transmembrane protein</fullName>
    </recommendedName>
</protein>
<sequence length="719" mass="79156">MCTCSPSKAHTAIIDIHTTTTAHQNEETSTFLQSFTSHLDILTAGSLFLLPSILPFFASALTADSYYASSSSSTPASAPESYVSPTPPLYATQVHSVPPVSGTTATALESSAWTWSTTWIMLLPCLGVLAPLSLFKIMTLLEEHGIQCPCIRWRQGRRAVAGRRVWKLMKQSNCRHGAADGPTLKAIKRVWRNLVGTTSDDFLGYAPLPLAYHDNEVSAEEGLCVGEKDIPKVDLASKSHQRRQASLSALPRPKTILLVSLWAWTLLMTFSANMGFNSLEQISVLPSPSFAVSSPLNFIFSPAAPADLQALQVEDGQIDLRMWEPTSDLWSAEQQQPQEEQSVDGMDAIVSMLDMDIDGQLDAIEALWAEDQSKPDSNEELQPFARIQTSIVIINNNNNNNNNNDDDAAANPSFANMMEEETDEDVEDMSSLDAMIMDPQDEAVFHDFLHQLDQEDAAVRAAAEESQDQDQQRLSKLFKATDDLMVASMLDNDLPCGYYRPSTPTWFSGIQKFLVGDSVSAADIGGHFPGRTFIYTGWSTDLMIFAVSMCLGGVLVGLAQSKILYHQLFDRHVSLCGTITTIQRRRASWTTLLASLALSATALAITFLMIADESWDVPSIYFVGIGIAGIILIHAWVPNAALTVHKRDDPTDEDSSDDDDDTCVESDTELDTNNQILDETPVVWSPPTTERRNACSLDENHRWEVVAAATFHETVCYIR</sequence>
<keyword evidence="2" id="KW-0812">Transmembrane</keyword>
<proteinExistence type="predicted"/>
<feature type="region of interest" description="Disordered" evidence="1">
    <location>
        <begin position="647"/>
        <end position="670"/>
    </location>
</feature>
<feature type="transmembrane region" description="Helical" evidence="2">
    <location>
        <begin position="592"/>
        <end position="611"/>
    </location>
</feature>
<dbReference type="AlphaFoldDB" id="A0A9P8BRN8"/>
<gene>
    <name evidence="3" type="ORF">KI688_001455</name>
</gene>